<dbReference type="GO" id="GO:0034703">
    <property type="term" value="C:cation channel complex"/>
    <property type="evidence" value="ECO:0007669"/>
    <property type="project" value="TreeGrafter"/>
</dbReference>
<accession>A0A1S8X4M8</accession>
<dbReference type="AlphaFoldDB" id="A0A1S8X4M8"/>
<dbReference type="GO" id="GO:0055080">
    <property type="term" value="P:monoatomic cation homeostasis"/>
    <property type="evidence" value="ECO:0007669"/>
    <property type="project" value="TreeGrafter"/>
</dbReference>
<dbReference type="InterPro" id="IPR045852">
    <property type="entry name" value="UNC80_central"/>
</dbReference>
<dbReference type="PANTHER" id="PTHR31781">
    <property type="entry name" value="UNC80"/>
    <property type="match status" value="1"/>
</dbReference>
<sequence length="268" mass="29925">FRALWTHRHHVWSRLDEGASAHLRLPPLFIEFVLPSPTLGYIGQDAPDPMWQIRKGTSAEEVQLKQNEATKTFVTASTSRRKQQQELLARALTAETLRRRDARRQFHLTTCPVLERAAIEPAFTKEHRDETLVDEGNVAGGTSGAGTCGGQNPIQEEFAAAVKRLSVAPLNRTMLIQSRSSSWRQGSIPWFRSSGLTHDVSVNFAAFLLIDCEKTFGHCGDDPINELPDIPIARPQKDDSAQWLCHYSEYVLNNSVGSYLSPGNSMQT</sequence>
<dbReference type="GO" id="GO:0005261">
    <property type="term" value="F:monoatomic cation channel activity"/>
    <property type="evidence" value="ECO:0007669"/>
    <property type="project" value="TreeGrafter"/>
</dbReference>
<proteinExistence type="predicted"/>
<gene>
    <name evidence="2" type="ORF">X801_02420</name>
</gene>
<evidence type="ECO:0000313" key="2">
    <source>
        <dbReference type="EMBL" id="OON21685.1"/>
    </source>
</evidence>
<dbReference type="EMBL" id="KV892030">
    <property type="protein sequence ID" value="OON21685.1"/>
    <property type="molecule type" value="Genomic_DNA"/>
</dbReference>
<dbReference type="Proteomes" id="UP000243686">
    <property type="component" value="Unassembled WGS sequence"/>
</dbReference>
<dbReference type="GO" id="GO:0030424">
    <property type="term" value="C:axon"/>
    <property type="evidence" value="ECO:0007669"/>
    <property type="project" value="TreeGrafter"/>
</dbReference>
<feature type="non-terminal residue" evidence="2">
    <location>
        <position position="1"/>
    </location>
</feature>
<evidence type="ECO:0000259" key="1">
    <source>
        <dbReference type="Pfam" id="PF19424"/>
    </source>
</evidence>
<feature type="domain" description="Protein UNC80 central region" evidence="1">
    <location>
        <begin position="1"/>
        <end position="129"/>
    </location>
</feature>
<keyword evidence="3" id="KW-1185">Reference proteome</keyword>
<name>A0A1S8X4M8_OPIVI</name>
<reference evidence="2 3" key="1">
    <citation type="submission" date="2015-03" db="EMBL/GenBank/DDBJ databases">
        <title>Draft genome of the nematode, Opisthorchis viverrini.</title>
        <authorList>
            <person name="Mitreva M."/>
        </authorList>
    </citation>
    <scope>NUCLEOTIDE SEQUENCE [LARGE SCALE GENOMIC DNA]</scope>
    <source>
        <strain evidence="2">Khon Kaen</strain>
    </source>
</reference>
<dbReference type="Pfam" id="PF19424">
    <property type="entry name" value="UNC80"/>
    <property type="match status" value="1"/>
</dbReference>
<evidence type="ECO:0000313" key="3">
    <source>
        <dbReference type="Proteomes" id="UP000243686"/>
    </source>
</evidence>
<dbReference type="PANTHER" id="PTHR31781:SF1">
    <property type="entry name" value="PROTEIN UNC-80 HOMOLOG"/>
    <property type="match status" value="1"/>
</dbReference>
<protein>
    <recommendedName>
        <fullName evidence="1">Protein UNC80 central region domain-containing protein</fullName>
    </recommendedName>
</protein>
<organism evidence="2 3">
    <name type="scientific">Opisthorchis viverrini</name>
    <name type="common">Southeast Asian liver fluke</name>
    <dbReference type="NCBI Taxonomy" id="6198"/>
    <lineage>
        <taxon>Eukaryota</taxon>
        <taxon>Metazoa</taxon>
        <taxon>Spiralia</taxon>
        <taxon>Lophotrochozoa</taxon>
        <taxon>Platyhelminthes</taxon>
        <taxon>Trematoda</taxon>
        <taxon>Digenea</taxon>
        <taxon>Opisthorchiida</taxon>
        <taxon>Opisthorchiata</taxon>
        <taxon>Opisthorchiidae</taxon>
        <taxon>Opisthorchis</taxon>
    </lineage>
</organism>